<reference evidence="2 3" key="1">
    <citation type="submission" date="2024-01" db="EMBL/GenBank/DDBJ databases">
        <title>Genome assemblies of Stephania.</title>
        <authorList>
            <person name="Yang L."/>
        </authorList>
    </citation>
    <scope>NUCLEOTIDE SEQUENCE [LARGE SCALE GENOMIC DNA]</scope>
    <source>
        <strain evidence="2">QJT</strain>
        <tissue evidence="2">Leaf</tissue>
    </source>
</reference>
<protein>
    <submittedName>
        <fullName evidence="2">Uncharacterized protein</fullName>
    </submittedName>
</protein>
<sequence>MGPFAPLASSMDCAGGPLAAGQRATAPVVGKEEPPSGAPTPLLWLGWGPLVGPHRPRTAAMQSTPPTAAAAAAAVWSPPLP</sequence>
<proteinExistence type="predicted"/>
<dbReference type="EMBL" id="JBBNAE010000006">
    <property type="protein sequence ID" value="KAK9116337.1"/>
    <property type="molecule type" value="Genomic_DNA"/>
</dbReference>
<feature type="region of interest" description="Disordered" evidence="1">
    <location>
        <begin position="55"/>
        <end position="81"/>
    </location>
</feature>
<comment type="caution">
    <text evidence="2">The sequence shown here is derived from an EMBL/GenBank/DDBJ whole genome shotgun (WGS) entry which is preliminary data.</text>
</comment>
<dbReference type="Proteomes" id="UP001417504">
    <property type="component" value="Unassembled WGS sequence"/>
</dbReference>
<name>A0AAP0IJ39_9MAGN</name>
<gene>
    <name evidence="2" type="ORF">Sjap_015284</name>
</gene>
<dbReference type="AlphaFoldDB" id="A0AAP0IJ39"/>
<organism evidence="2 3">
    <name type="scientific">Stephania japonica</name>
    <dbReference type="NCBI Taxonomy" id="461633"/>
    <lineage>
        <taxon>Eukaryota</taxon>
        <taxon>Viridiplantae</taxon>
        <taxon>Streptophyta</taxon>
        <taxon>Embryophyta</taxon>
        <taxon>Tracheophyta</taxon>
        <taxon>Spermatophyta</taxon>
        <taxon>Magnoliopsida</taxon>
        <taxon>Ranunculales</taxon>
        <taxon>Menispermaceae</taxon>
        <taxon>Menispermoideae</taxon>
        <taxon>Cissampelideae</taxon>
        <taxon>Stephania</taxon>
    </lineage>
</organism>
<evidence type="ECO:0000256" key="1">
    <source>
        <dbReference type="SAM" id="MobiDB-lite"/>
    </source>
</evidence>
<accession>A0AAP0IJ39</accession>
<evidence type="ECO:0000313" key="3">
    <source>
        <dbReference type="Proteomes" id="UP001417504"/>
    </source>
</evidence>
<evidence type="ECO:0000313" key="2">
    <source>
        <dbReference type="EMBL" id="KAK9116337.1"/>
    </source>
</evidence>
<feature type="region of interest" description="Disordered" evidence="1">
    <location>
        <begin position="1"/>
        <end position="39"/>
    </location>
</feature>
<keyword evidence="3" id="KW-1185">Reference proteome</keyword>